<dbReference type="PROSITE" id="PS00122">
    <property type="entry name" value="CARBOXYLESTERASE_B_1"/>
    <property type="match status" value="1"/>
</dbReference>
<evidence type="ECO:0000259" key="4">
    <source>
        <dbReference type="Pfam" id="PF00135"/>
    </source>
</evidence>
<dbReference type="PROSITE" id="PS00941">
    <property type="entry name" value="CARBOXYLESTERASE_B_2"/>
    <property type="match status" value="1"/>
</dbReference>
<proteinExistence type="inferred from homology"/>
<dbReference type="Pfam" id="PF00135">
    <property type="entry name" value="COesterase"/>
    <property type="match status" value="1"/>
</dbReference>
<name>A0A4U8YZ02_METTU</name>
<evidence type="ECO:0000313" key="6">
    <source>
        <dbReference type="Proteomes" id="UP000294360"/>
    </source>
</evidence>
<dbReference type="InterPro" id="IPR050309">
    <property type="entry name" value="Type-B_Carboxylest/Lipase"/>
</dbReference>
<organism evidence="5 6">
    <name type="scientific">Methylocella tundrae</name>
    <dbReference type="NCBI Taxonomy" id="227605"/>
    <lineage>
        <taxon>Bacteria</taxon>
        <taxon>Pseudomonadati</taxon>
        <taxon>Pseudomonadota</taxon>
        <taxon>Alphaproteobacteria</taxon>
        <taxon>Hyphomicrobiales</taxon>
        <taxon>Beijerinckiaceae</taxon>
        <taxon>Methylocella</taxon>
    </lineage>
</organism>
<comment type="similarity">
    <text evidence="1 3">Belongs to the type-B carboxylesterase/lipase family.</text>
</comment>
<dbReference type="InterPro" id="IPR019819">
    <property type="entry name" value="Carboxylesterase_B_CS"/>
</dbReference>
<evidence type="ECO:0000256" key="1">
    <source>
        <dbReference type="ARBA" id="ARBA00005964"/>
    </source>
</evidence>
<dbReference type="GO" id="GO:0016787">
    <property type="term" value="F:hydrolase activity"/>
    <property type="evidence" value="ECO:0007669"/>
    <property type="project" value="UniProtKB-KW"/>
</dbReference>
<dbReference type="AlphaFoldDB" id="A0A4U8YZ02"/>
<evidence type="ECO:0000313" key="5">
    <source>
        <dbReference type="EMBL" id="VFU08787.1"/>
    </source>
</evidence>
<dbReference type="PANTHER" id="PTHR11559">
    <property type="entry name" value="CARBOXYLESTERASE"/>
    <property type="match status" value="1"/>
</dbReference>
<dbReference type="InterPro" id="IPR029058">
    <property type="entry name" value="AB_hydrolase_fold"/>
</dbReference>
<gene>
    <name evidence="5" type="ORF">MTUNDRAET4_1894</name>
</gene>
<keyword evidence="2 3" id="KW-0378">Hydrolase</keyword>
<dbReference type="InterPro" id="IPR002018">
    <property type="entry name" value="CarbesteraseB"/>
</dbReference>
<dbReference type="KEGG" id="mtun:MTUNDRAET4_1894"/>
<feature type="domain" description="Carboxylesterase type B" evidence="4">
    <location>
        <begin position="2"/>
        <end position="459"/>
    </location>
</feature>
<dbReference type="Gene3D" id="3.40.50.1820">
    <property type="entry name" value="alpha/beta hydrolase"/>
    <property type="match status" value="1"/>
</dbReference>
<dbReference type="SUPFAM" id="SSF53474">
    <property type="entry name" value="alpha/beta-Hydrolases"/>
    <property type="match status" value="1"/>
</dbReference>
<sequence>MRPWTNVLQATAYGPTCAQITTLGVFAGPANNNEDCLYLNVFTPNVDPVAREKLPVIFWIHGGGNVDGESNDYDASKLAAQGHTVVVTINYRLNLMGFLANPALDAEGHNFGNYGTLDQLLALKWVRHNIGQFGGDKNNITVGGQSAGAQDTGVAVISPLFSGLFHRAIYESSVPSAVPTLATAEARGTAFSVAAGCGAGSDAATAKCLRSLTAQQIETLAGTASTQSAYITGPLQDGTIIPIQPSAAWKSGQFSHMPMMNGRVQDEANFGLGITEYFSGPPRVPPTAAQYTAFVTTTYSGNAGPINTPPAYPPGTVRAVLAHYPVDAYASPQLAWDAVATDPGACITRHYSQIIAPQVPYYAYEFDERTAPYYFPKMPGFQALAYHTSDIQFLFPLYHGGPEGIPHQLNKKQEDLSDQLVAAWTNFAWTGNPNGLGNAPWPAYTAKTPFWLSEDIPFLSTLTDAQFSANHKCGFWDKVLIYP</sequence>
<dbReference type="EC" id="3.1.1.-" evidence="3"/>
<dbReference type="InterPro" id="IPR019826">
    <property type="entry name" value="Carboxylesterase_B_AS"/>
</dbReference>
<accession>A0A4U8YZ02</accession>
<evidence type="ECO:0000256" key="2">
    <source>
        <dbReference type="ARBA" id="ARBA00022801"/>
    </source>
</evidence>
<protein>
    <recommendedName>
        <fullName evidence="3">Carboxylic ester hydrolase</fullName>
        <ecNumber evidence="3">3.1.1.-</ecNumber>
    </recommendedName>
</protein>
<reference evidence="5 6" key="1">
    <citation type="submission" date="2019-03" db="EMBL/GenBank/DDBJ databases">
        <authorList>
            <person name="Kox A.R. M."/>
        </authorList>
    </citation>
    <scope>NUCLEOTIDE SEQUENCE [LARGE SCALE GENOMIC DNA]</scope>
    <source>
        <strain evidence="5">MTUNDRAET4 annotated genome</strain>
    </source>
</reference>
<dbReference type="Proteomes" id="UP000294360">
    <property type="component" value="Chromosome"/>
</dbReference>
<dbReference type="RefSeq" id="WP_280178147.1">
    <property type="nucleotide sequence ID" value="NZ_LR536450.1"/>
</dbReference>
<evidence type="ECO:0000256" key="3">
    <source>
        <dbReference type="RuleBase" id="RU361235"/>
    </source>
</evidence>
<dbReference type="EMBL" id="LR536450">
    <property type="protein sequence ID" value="VFU08787.1"/>
    <property type="molecule type" value="Genomic_DNA"/>
</dbReference>